<dbReference type="GO" id="GO:0007165">
    <property type="term" value="P:signal transduction"/>
    <property type="evidence" value="ECO:0007669"/>
    <property type="project" value="UniProtKB-ARBA"/>
</dbReference>
<evidence type="ECO:0000256" key="5">
    <source>
        <dbReference type="SAM" id="SignalP"/>
    </source>
</evidence>
<keyword evidence="5" id="KW-0732">Signal</keyword>
<accession>A0A8B8CQJ8</accession>
<sequence>MELFVFTLVLTVNSVYSAVSLSASKGVSCCKNGGVCVLGSFCKCPKFFTGRYCEIEKKIEEKFKDCKNVPHGYWIRSDCDKCRCYNGTVVCVPKYYFGCDDDDEPLDPTKKVDPFRGKTITLFAKDPDVHYSLTPSPLVGSYIEEDYQDDYYYIDNMAASASAAFIHSFVLSVSLIVHAIS</sequence>
<dbReference type="Proteomes" id="UP000694844">
    <property type="component" value="Chromosome 2"/>
</dbReference>
<dbReference type="GeneID" id="111120264"/>
<evidence type="ECO:0000256" key="3">
    <source>
        <dbReference type="ARBA" id="ARBA00023157"/>
    </source>
</evidence>
<dbReference type="Gene3D" id="2.10.25.10">
    <property type="entry name" value="Laminin"/>
    <property type="match status" value="1"/>
</dbReference>
<dbReference type="InterPro" id="IPR019011">
    <property type="entry name" value="Cryptic/Cripto_CFC-dom"/>
</dbReference>
<proteinExistence type="inferred from homology"/>
<dbReference type="CDD" id="cd00054">
    <property type="entry name" value="EGF_CA"/>
    <property type="match status" value="1"/>
</dbReference>
<dbReference type="Pfam" id="PF09443">
    <property type="entry name" value="CFC"/>
    <property type="match status" value="1"/>
</dbReference>
<dbReference type="RefSeq" id="XP_022316696.1">
    <property type="nucleotide sequence ID" value="XM_022460988.1"/>
</dbReference>
<keyword evidence="2" id="KW-0245">EGF-like domain</keyword>
<evidence type="ECO:0000313" key="7">
    <source>
        <dbReference type="Proteomes" id="UP000694844"/>
    </source>
</evidence>
<dbReference type="SUPFAM" id="SSF57196">
    <property type="entry name" value="EGF/Laminin"/>
    <property type="match status" value="2"/>
</dbReference>
<feature type="domain" description="EGF-like" evidence="6">
    <location>
        <begin position="42"/>
        <end position="53"/>
    </location>
</feature>
<dbReference type="KEGG" id="cvn:111120264"/>
<dbReference type="AlphaFoldDB" id="A0A8B8CQJ8"/>
<keyword evidence="3" id="KW-1015">Disulfide bond</keyword>
<feature type="signal peptide" evidence="5">
    <location>
        <begin position="1"/>
        <end position="17"/>
    </location>
</feature>
<evidence type="ECO:0000256" key="4">
    <source>
        <dbReference type="ARBA" id="ARBA00023180"/>
    </source>
</evidence>
<gene>
    <name evidence="8" type="primary">LOC111120264</name>
</gene>
<evidence type="ECO:0000313" key="8">
    <source>
        <dbReference type="RefSeq" id="XP_022316696.1"/>
    </source>
</evidence>
<evidence type="ECO:0000259" key="6">
    <source>
        <dbReference type="PROSITE" id="PS00022"/>
    </source>
</evidence>
<comment type="similarity">
    <text evidence="1">Belongs to the EGF-CFC (Cripto-1/FRL1/Cryptic) family.</text>
</comment>
<keyword evidence="7" id="KW-1185">Reference proteome</keyword>
<keyword evidence="4" id="KW-0325">Glycoprotein</keyword>
<organism evidence="7 8">
    <name type="scientific">Crassostrea virginica</name>
    <name type="common">Eastern oyster</name>
    <dbReference type="NCBI Taxonomy" id="6565"/>
    <lineage>
        <taxon>Eukaryota</taxon>
        <taxon>Metazoa</taxon>
        <taxon>Spiralia</taxon>
        <taxon>Lophotrochozoa</taxon>
        <taxon>Mollusca</taxon>
        <taxon>Bivalvia</taxon>
        <taxon>Autobranchia</taxon>
        <taxon>Pteriomorphia</taxon>
        <taxon>Ostreida</taxon>
        <taxon>Ostreoidea</taxon>
        <taxon>Ostreidae</taxon>
        <taxon>Crassostrea</taxon>
    </lineage>
</organism>
<evidence type="ECO:0000256" key="2">
    <source>
        <dbReference type="ARBA" id="ARBA00022536"/>
    </source>
</evidence>
<feature type="chain" id="PRO_5034310529" evidence="5">
    <location>
        <begin position="18"/>
        <end position="181"/>
    </location>
</feature>
<name>A0A8B8CQJ8_CRAVI</name>
<dbReference type="OrthoDB" id="9893603at2759"/>
<dbReference type="InterPro" id="IPR000742">
    <property type="entry name" value="EGF"/>
</dbReference>
<reference evidence="8" key="1">
    <citation type="submission" date="2025-08" db="UniProtKB">
        <authorList>
            <consortium name="RefSeq"/>
        </authorList>
    </citation>
    <scope>IDENTIFICATION</scope>
    <source>
        <tissue evidence="8">Whole sample</tissue>
    </source>
</reference>
<protein>
    <submittedName>
        <fullName evidence="8">Uncharacterized protein LOC111120264</fullName>
    </submittedName>
</protein>
<evidence type="ECO:0000256" key="1">
    <source>
        <dbReference type="ARBA" id="ARBA00007384"/>
    </source>
</evidence>
<dbReference type="PROSITE" id="PS00022">
    <property type="entry name" value="EGF_1"/>
    <property type="match status" value="1"/>
</dbReference>